<accession>A0A3D9UHX9</accession>
<feature type="domain" description="Clostridial binary toxin B/anthrax toxin PA" evidence="1">
    <location>
        <begin position="2"/>
        <end position="66"/>
    </location>
</feature>
<organism evidence="2 3">
    <name type="scientific">Bacillus mycoides</name>
    <dbReference type="NCBI Taxonomy" id="1405"/>
    <lineage>
        <taxon>Bacteria</taxon>
        <taxon>Bacillati</taxon>
        <taxon>Bacillota</taxon>
        <taxon>Bacilli</taxon>
        <taxon>Bacillales</taxon>
        <taxon>Bacillaceae</taxon>
        <taxon>Bacillus</taxon>
        <taxon>Bacillus cereus group</taxon>
    </lineage>
</organism>
<dbReference type="EMBL" id="QTTY01000021">
    <property type="protein sequence ID" value="REF29052.1"/>
    <property type="molecule type" value="Genomic_DNA"/>
</dbReference>
<evidence type="ECO:0000313" key="2">
    <source>
        <dbReference type="EMBL" id="REF29052.1"/>
    </source>
</evidence>
<dbReference type="InterPro" id="IPR035331">
    <property type="entry name" value="Binary_toxB_3"/>
</dbReference>
<dbReference type="Proteomes" id="UP000256530">
    <property type="component" value="Unassembled WGS sequence"/>
</dbReference>
<dbReference type="SUPFAM" id="SSF56988">
    <property type="entry name" value="Anthrax protective antigen"/>
    <property type="match status" value="1"/>
</dbReference>
<dbReference type="AlphaFoldDB" id="A0A3D9UHX9"/>
<gene>
    <name evidence="2" type="ORF">DET55_12175</name>
</gene>
<comment type="caution">
    <text evidence="2">The sequence shown here is derived from an EMBL/GenBank/DDBJ whole genome shotgun (WGS) entry which is preliminary data.</text>
</comment>
<evidence type="ECO:0000313" key="3">
    <source>
        <dbReference type="Proteomes" id="UP000256530"/>
    </source>
</evidence>
<dbReference type="Gene3D" id="3.10.20.110">
    <property type="match status" value="1"/>
</dbReference>
<sequence length="77" mass="8791">MEEAIKIGFNTTEKEGLLYWVDDNLDNEVPIHETVVKISYDEETANEIQTQLTNLNDNRVYNVTLKSGMTITITAKN</sequence>
<dbReference type="Pfam" id="PF17476">
    <property type="entry name" value="Binary_toxB_3"/>
    <property type="match status" value="1"/>
</dbReference>
<proteinExistence type="predicted"/>
<reference evidence="2 3" key="1">
    <citation type="submission" date="2018-08" db="EMBL/GenBank/DDBJ databases">
        <title>Freshwater and sediment microbial communities from various areas in North America, analyzing microbe dynamics in response to fracking.</title>
        <authorList>
            <person name="Lamendella R."/>
        </authorList>
    </citation>
    <scope>NUCLEOTIDE SEQUENCE [LARGE SCALE GENOMIC DNA]</scope>
    <source>
        <strain evidence="2 3">DB-1</strain>
    </source>
</reference>
<protein>
    <recommendedName>
        <fullName evidence="1">Clostridial binary toxin B/anthrax toxin PA domain-containing protein</fullName>
    </recommendedName>
</protein>
<name>A0A3D9UHX9_BACMY</name>
<evidence type="ECO:0000259" key="1">
    <source>
        <dbReference type="Pfam" id="PF17476"/>
    </source>
</evidence>